<dbReference type="SMART" id="SM00387">
    <property type="entry name" value="HATPase_c"/>
    <property type="match status" value="1"/>
</dbReference>
<keyword evidence="10" id="KW-1133">Transmembrane helix</keyword>
<dbReference type="Gene3D" id="3.30.565.10">
    <property type="entry name" value="Histidine kinase-like ATPase, C-terminal domain"/>
    <property type="match status" value="1"/>
</dbReference>
<evidence type="ECO:0000256" key="3">
    <source>
        <dbReference type="ARBA" id="ARBA00012438"/>
    </source>
</evidence>
<keyword evidence="10" id="KW-0812">Transmembrane</keyword>
<dbReference type="SUPFAM" id="SSF158472">
    <property type="entry name" value="HAMP domain-like"/>
    <property type="match status" value="1"/>
</dbReference>
<dbReference type="InterPro" id="IPR029016">
    <property type="entry name" value="GAF-like_dom_sf"/>
</dbReference>
<organism evidence="13 14">
    <name type="scientific">Methylomirabilis oxygeniifera</name>
    <dbReference type="NCBI Taxonomy" id="671143"/>
    <lineage>
        <taxon>Bacteria</taxon>
        <taxon>Candidatus Methylomirabilota</taxon>
        <taxon>Candidatus Methylomirabilia</taxon>
        <taxon>Candidatus Methylomirabilales</taxon>
        <taxon>Candidatus Methylomirabilaceae</taxon>
        <taxon>Candidatus Methylomirabilis</taxon>
    </lineage>
</organism>
<dbReference type="EC" id="2.7.13.3" evidence="3"/>
<dbReference type="SMART" id="SM00065">
    <property type="entry name" value="GAF"/>
    <property type="match status" value="1"/>
</dbReference>
<dbReference type="eggNOG" id="COG5000">
    <property type="taxonomic scope" value="Bacteria"/>
</dbReference>
<proteinExistence type="predicted"/>
<feature type="transmembrane region" description="Helical" evidence="10">
    <location>
        <begin position="12"/>
        <end position="35"/>
    </location>
</feature>
<evidence type="ECO:0000313" key="14">
    <source>
        <dbReference type="Proteomes" id="UP000006898"/>
    </source>
</evidence>
<dbReference type="STRING" id="671143.DAMO_0480"/>
<dbReference type="CDD" id="cd00082">
    <property type="entry name" value="HisKA"/>
    <property type="match status" value="1"/>
</dbReference>
<keyword evidence="4" id="KW-0597">Phosphoprotein</keyword>
<keyword evidence="5 13" id="KW-0808">Transferase</keyword>
<sequence>MLSIKNWSISTRLLLAFLLVLAPFVGFVSIAGLHFGAIMHSYIRIQEDATVDLKRTSDVMAAADGLLLATEDYLASRGSQEQQRVIGYVTHLHEAFRILGTTRFEGADERRLFDAAKDMAPRMEVLGREIVEPAPFPYTREISAKVARLTKVHDHVDTTLHQLMDIHIREIDDAMRHVSDVGRQVIFVTFVTLAVSALGAVTISVPLAHWLSRPIRAIAQGSRRLAEGDLSQRVETTGGGELGEAAQAFNEMAQRLERSAIENTALYGAARQRAERIAAVNRLTKIISASLDIGAVYETFAAELKRFIPYARMGIVIAEKSGVRFALFQLVGHRLNAVPIGMVWSNVRGTGIEWVMSHRRPHFERDLAKARRFVEDGALLKEGVRSTVRLPLIATGQVIGVLFLDDVEPDRYSEHDLELLIPLGEQLAIAIENSRLHSEMERKVEERTETLRETQAQLIQSGKLAAVGTLAAGVAHELNQPLMIIRGYAQELLTDERVASEEIRDDLRRIEAQTTRMAAIINHLRDFSRESKGRREVTDLNRLVREALAFLGQQLKAHDVVVVQELDPALPTVWVDPLQIEQVLLNLITNARDAMESTGMGAITIRTDVVSGSRVALSVTDTGPGIPEEIRTRIFDPFFTTKEVGKGTGLGLSICHGIIEEHGGALIMESSVADGRGARFTMILPQAVLDETTGERT</sequence>
<dbReference type="EMBL" id="FP565575">
    <property type="protein sequence ID" value="CBE67556.1"/>
    <property type="molecule type" value="Genomic_DNA"/>
</dbReference>
<dbReference type="eggNOG" id="COG4191">
    <property type="taxonomic scope" value="Bacteria"/>
</dbReference>
<dbReference type="InterPro" id="IPR004358">
    <property type="entry name" value="Sig_transdc_His_kin-like_C"/>
</dbReference>
<keyword evidence="10" id="KW-0472">Membrane</keyword>
<dbReference type="GO" id="GO:0000155">
    <property type="term" value="F:phosphorelay sensor kinase activity"/>
    <property type="evidence" value="ECO:0007669"/>
    <property type="project" value="InterPro"/>
</dbReference>
<dbReference type="PRINTS" id="PR00344">
    <property type="entry name" value="BCTRLSENSOR"/>
</dbReference>
<reference evidence="13 14" key="1">
    <citation type="journal article" date="2010" name="Nature">
        <title>Nitrite-driven anaerobic methane oxidation by oxygenic bacteria.</title>
        <authorList>
            <person name="Ettwig K.F."/>
            <person name="Butler M.K."/>
            <person name="Le Paslier D."/>
            <person name="Pelletier E."/>
            <person name="Mangenot S."/>
            <person name="Kuypers M.M.M."/>
            <person name="Schreiber F."/>
            <person name="Dutilh B.E."/>
            <person name="Zedelius J."/>
            <person name="de Beer D."/>
            <person name="Gloerich J."/>
            <person name="Wessels H.J.C.T."/>
            <person name="van Allen T."/>
            <person name="Luesken F."/>
            <person name="Wu M."/>
            <person name="van de Pas-Schoonen K.T."/>
            <person name="Op den Camp H.J.M."/>
            <person name="Janssen-Megens E.M."/>
            <person name="Francoijs K-J."/>
            <person name="Stunnenberg H."/>
            <person name="Weissenbach J."/>
            <person name="Jetten M.S.M."/>
            <person name="Strous M."/>
        </authorList>
    </citation>
    <scope>NUCLEOTIDE SEQUENCE [LARGE SCALE GENOMIC DNA]</scope>
</reference>
<dbReference type="PANTHER" id="PTHR43065:SF46">
    <property type="entry name" value="C4-DICARBOXYLATE TRANSPORT SENSOR PROTEIN DCTB"/>
    <property type="match status" value="1"/>
</dbReference>
<evidence type="ECO:0000256" key="5">
    <source>
        <dbReference type="ARBA" id="ARBA00022679"/>
    </source>
</evidence>
<evidence type="ECO:0000256" key="4">
    <source>
        <dbReference type="ARBA" id="ARBA00022553"/>
    </source>
</evidence>
<dbReference type="Proteomes" id="UP000006898">
    <property type="component" value="Chromosome"/>
</dbReference>
<dbReference type="GO" id="GO:0005524">
    <property type="term" value="F:ATP binding"/>
    <property type="evidence" value="ECO:0007669"/>
    <property type="project" value="UniProtKB-KW"/>
</dbReference>
<dbReference type="InterPro" id="IPR003660">
    <property type="entry name" value="HAMP_dom"/>
</dbReference>
<gene>
    <name evidence="13" type="ORF">DAMO_0480</name>
</gene>
<keyword evidence="6" id="KW-0547">Nucleotide-binding</keyword>
<comment type="catalytic activity">
    <reaction evidence="1">
        <text>ATP + protein L-histidine = ADP + protein N-phospho-L-histidine.</text>
        <dbReference type="EC" id="2.7.13.3"/>
    </reaction>
</comment>
<dbReference type="InterPro" id="IPR003018">
    <property type="entry name" value="GAF"/>
</dbReference>
<keyword evidence="7 13" id="KW-0418">Kinase</keyword>
<dbReference type="Pfam" id="PF02518">
    <property type="entry name" value="HATPase_c"/>
    <property type="match status" value="1"/>
</dbReference>
<evidence type="ECO:0000256" key="9">
    <source>
        <dbReference type="ARBA" id="ARBA00023012"/>
    </source>
</evidence>
<dbReference type="Pfam" id="PF01590">
    <property type="entry name" value="GAF"/>
    <property type="match status" value="1"/>
</dbReference>
<keyword evidence="8" id="KW-0067">ATP-binding</keyword>
<dbReference type="SUPFAM" id="SSF47384">
    <property type="entry name" value="Homodimeric domain of signal transducing histidine kinase"/>
    <property type="match status" value="1"/>
</dbReference>
<dbReference type="InterPro" id="IPR003594">
    <property type="entry name" value="HATPase_dom"/>
</dbReference>
<dbReference type="Gene3D" id="6.10.340.10">
    <property type="match status" value="1"/>
</dbReference>
<feature type="domain" description="Histidine kinase" evidence="11">
    <location>
        <begin position="473"/>
        <end position="688"/>
    </location>
</feature>
<dbReference type="PROSITE" id="PS50885">
    <property type="entry name" value="HAMP"/>
    <property type="match status" value="1"/>
</dbReference>
<dbReference type="HOGENOM" id="CLU_395203_0_0_0"/>
<evidence type="ECO:0000256" key="2">
    <source>
        <dbReference type="ARBA" id="ARBA00004370"/>
    </source>
</evidence>
<dbReference type="GO" id="GO:0016020">
    <property type="term" value="C:membrane"/>
    <property type="evidence" value="ECO:0007669"/>
    <property type="project" value="UniProtKB-SubCell"/>
</dbReference>
<dbReference type="Pfam" id="PF00512">
    <property type="entry name" value="HisKA"/>
    <property type="match status" value="1"/>
</dbReference>
<dbReference type="KEGG" id="mox:DAMO_0480"/>
<dbReference type="SMART" id="SM00304">
    <property type="entry name" value="HAMP"/>
    <property type="match status" value="1"/>
</dbReference>
<evidence type="ECO:0000256" key="6">
    <source>
        <dbReference type="ARBA" id="ARBA00022741"/>
    </source>
</evidence>
<dbReference type="SUPFAM" id="SSF55781">
    <property type="entry name" value="GAF domain-like"/>
    <property type="match status" value="1"/>
</dbReference>
<evidence type="ECO:0000259" key="11">
    <source>
        <dbReference type="PROSITE" id="PS50109"/>
    </source>
</evidence>
<dbReference type="SMART" id="SM00388">
    <property type="entry name" value="HisKA"/>
    <property type="match status" value="1"/>
</dbReference>
<feature type="domain" description="HAMP" evidence="12">
    <location>
        <begin position="209"/>
        <end position="261"/>
    </location>
</feature>
<dbReference type="CDD" id="cd06225">
    <property type="entry name" value="HAMP"/>
    <property type="match status" value="1"/>
</dbReference>
<dbReference type="SUPFAM" id="SSF55874">
    <property type="entry name" value="ATPase domain of HSP90 chaperone/DNA topoisomerase II/histidine kinase"/>
    <property type="match status" value="1"/>
</dbReference>
<name>D5MJX3_METO1</name>
<keyword evidence="9" id="KW-0902">Two-component regulatory system</keyword>
<evidence type="ECO:0000256" key="10">
    <source>
        <dbReference type="SAM" id="Phobius"/>
    </source>
</evidence>
<evidence type="ECO:0000256" key="1">
    <source>
        <dbReference type="ARBA" id="ARBA00000085"/>
    </source>
</evidence>
<comment type="subcellular location">
    <subcellularLocation>
        <location evidence="2">Membrane</location>
    </subcellularLocation>
</comment>
<dbReference type="eggNOG" id="COG2203">
    <property type="taxonomic scope" value="Bacteria"/>
</dbReference>
<dbReference type="Gene3D" id="1.10.287.130">
    <property type="match status" value="1"/>
</dbReference>
<evidence type="ECO:0000313" key="13">
    <source>
        <dbReference type="EMBL" id="CBE67556.1"/>
    </source>
</evidence>
<accession>D5MJX3</accession>
<dbReference type="Gene3D" id="3.30.450.40">
    <property type="match status" value="1"/>
</dbReference>
<dbReference type="InterPro" id="IPR036097">
    <property type="entry name" value="HisK_dim/P_sf"/>
</dbReference>
<evidence type="ECO:0000256" key="8">
    <source>
        <dbReference type="ARBA" id="ARBA00022840"/>
    </source>
</evidence>
<dbReference type="InterPro" id="IPR036890">
    <property type="entry name" value="HATPase_C_sf"/>
</dbReference>
<evidence type="ECO:0000256" key="7">
    <source>
        <dbReference type="ARBA" id="ARBA00022777"/>
    </source>
</evidence>
<dbReference type="InterPro" id="IPR003661">
    <property type="entry name" value="HisK_dim/P_dom"/>
</dbReference>
<evidence type="ECO:0000259" key="12">
    <source>
        <dbReference type="PROSITE" id="PS50885"/>
    </source>
</evidence>
<protein>
    <recommendedName>
        <fullName evidence="3">histidine kinase</fullName>
        <ecNumber evidence="3">2.7.13.3</ecNumber>
    </recommendedName>
</protein>
<dbReference type="AlphaFoldDB" id="D5MJX3"/>
<dbReference type="PANTHER" id="PTHR43065">
    <property type="entry name" value="SENSOR HISTIDINE KINASE"/>
    <property type="match status" value="1"/>
</dbReference>
<dbReference type="Pfam" id="PF00672">
    <property type="entry name" value="HAMP"/>
    <property type="match status" value="1"/>
</dbReference>
<dbReference type="PROSITE" id="PS50109">
    <property type="entry name" value="HIS_KIN"/>
    <property type="match status" value="1"/>
</dbReference>
<dbReference type="InterPro" id="IPR005467">
    <property type="entry name" value="His_kinase_dom"/>
</dbReference>
<feature type="transmembrane region" description="Helical" evidence="10">
    <location>
        <begin position="185"/>
        <end position="211"/>
    </location>
</feature>